<reference evidence="1" key="3">
    <citation type="submission" date="2022-06" db="UniProtKB">
        <authorList>
            <consortium name="EnsemblPlants"/>
        </authorList>
    </citation>
    <scope>IDENTIFICATION</scope>
</reference>
<organism evidence="1 2">
    <name type="scientific">Triticum urartu</name>
    <name type="common">Red wild einkorn</name>
    <name type="synonym">Crithodium urartu</name>
    <dbReference type="NCBI Taxonomy" id="4572"/>
    <lineage>
        <taxon>Eukaryota</taxon>
        <taxon>Viridiplantae</taxon>
        <taxon>Streptophyta</taxon>
        <taxon>Embryophyta</taxon>
        <taxon>Tracheophyta</taxon>
        <taxon>Spermatophyta</taxon>
        <taxon>Magnoliopsida</taxon>
        <taxon>Liliopsida</taxon>
        <taxon>Poales</taxon>
        <taxon>Poaceae</taxon>
        <taxon>BOP clade</taxon>
        <taxon>Pooideae</taxon>
        <taxon>Triticodae</taxon>
        <taxon>Triticeae</taxon>
        <taxon>Triticinae</taxon>
        <taxon>Triticum</taxon>
    </lineage>
</organism>
<dbReference type="AlphaFoldDB" id="A0A8R7TM26"/>
<evidence type="ECO:0000313" key="2">
    <source>
        <dbReference type="Proteomes" id="UP000015106"/>
    </source>
</evidence>
<accession>A0A8R7TM26</accession>
<name>A0A8R7TM26_TRIUA</name>
<dbReference type="EnsemblPlants" id="TuG1812G0200004929.01.T01">
    <property type="protein sequence ID" value="TuG1812G0200004929.01.T01.cds407257"/>
    <property type="gene ID" value="TuG1812G0200004929.01"/>
</dbReference>
<keyword evidence="2" id="KW-1185">Reference proteome</keyword>
<dbReference type="Gramene" id="TuG1812G0200004929.01.T01">
    <property type="protein sequence ID" value="TuG1812G0200004929.01.T01.cds407257"/>
    <property type="gene ID" value="TuG1812G0200004929.01"/>
</dbReference>
<reference evidence="2" key="1">
    <citation type="journal article" date="2013" name="Nature">
        <title>Draft genome of the wheat A-genome progenitor Triticum urartu.</title>
        <authorList>
            <person name="Ling H.Q."/>
            <person name="Zhao S."/>
            <person name="Liu D."/>
            <person name="Wang J."/>
            <person name="Sun H."/>
            <person name="Zhang C."/>
            <person name="Fan H."/>
            <person name="Li D."/>
            <person name="Dong L."/>
            <person name="Tao Y."/>
            <person name="Gao C."/>
            <person name="Wu H."/>
            <person name="Li Y."/>
            <person name="Cui Y."/>
            <person name="Guo X."/>
            <person name="Zheng S."/>
            <person name="Wang B."/>
            <person name="Yu K."/>
            <person name="Liang Q."/>
            <person name="Yang W."/>
            <person name="Lou X."/>
            <person name="Chen J."/>
            <person name="Feng M."/>
            <person name="Jian J."/>
            <person name="Zhang X."/>
            <person name="Luo G."/>
            <person name="Jiang Y."/>
            <person name="Liu J."/>
            <person name="Wang Z."/>
            <person name="Sha Y."/>
            <person name="Zhang B."/>
            <person name="Wu H."/>
            <person name="Tang D."/>
            <person name="Shen Q."/>
            <person name="Xue P."/>
            <person name="Zou S."/>
            <person name="Wang X."/>
            <person name="Liu X."/>
            <person name="Wang F."/>
            <person name="Yang Y."/>
            <person name="An X."/>
            <person name="Dong Z."/>
            <person name="Zhang K."/>
            <person name="Zhang X."/>
            <person name="Luo M.C."/>
            <person name="Dvorak J."/>
            <person name="Tong Y."/>
            <person name="Wang J."/>
            <person name="Yang H."/>
            <person name="Li Z."/>
            <person name="Wang D."/>
            <person name="Zhang A."/>
            <person name="Wang J."/>
        </authorList>
    </citation>
    <scope>NUCLEOTIDE SEQUENCE</scope>
    <source>
        <strain evidence="2">cv. G1812</strain>
    </source>
</reference>
<sequence>MLFTHRKLRNVGHAFCPLTIFYECTGVVILSETRATTTYKIASIQRIHDLVLWNIHIS</sequence>
<protein>
    <submittedName>
        <fullName evidence="1">Uncharacterized protein</fullName>
    </submittedName>
</protein>
<reference evidence="1" key="2">
    <citation type="submission" date="2018-03" db="EMBL/GenBank/DDBJ databases">
        <title>The Triticum urartu genome reveals the dynamic nature of wheat genome evolution.</title>
        <authorList>
            <person name="Ling H."/>
            <person name="Ma B."/>
            <person name="Shi X."/>
            <person name="Liu H."/>
            <person name="Dong L."/>
            <person name="Sun H."/>
            <person name="Cao Y."/>
            <person name="Gao Q."/>
            <person name="Zheng S."/>
            <person name="Li Y."/>
            <person name="Yu Y."/>
            <person name="Du H."/>
            <person name="Qi M."/>
            <person name="Li Y."/>
            <person name="Yu H."/>
            <person name="Cui Y."/>
            <person name="Wang N."/>
            <person name="Chen C."/>
            <person name="Wu H."/>
            <person name="Zhao Y."/>
            <person name="Zhang J."/>
            <person name="Li Y."/>
            <person name="Zhou W."/>
            <person name="Zhang B."/>
            <person name="Hu W."/>
            <person name="Eijk M."/>
            <person name="Tang J."/>
            <person name="Witsenboer H."/>
            <person name="Zhao S."/>
            <person name="Li Z."/>
            <person name="Zhang A."/>
            <person name="Wang D."/>
            <person name="Liang C."/>
        </authorList>
    </citation>
    <scope>NUCLEOTIDE SEQUENCE [LARGE SCALE GENOMIC DNA]</scope>
    <source>
        <strain evidence="1">cv. G1812</strain>
    </source>
</reference>
<proteinExistence type="predicted"/>
<evidence type="ECO:0000313" key="1">
    <source>
        <dbReference type="EnsemblPlants" id="TuG1812G0200004929.01.T01.cds407257"/>
    </source>
</evidence>
<dbReference type="Proteomes" id="UP000015106">
    <property type="component" value="Chromosome 2"/>
</dbReference>